<keyword evidence="1" id="KW-0732">Signal</keyword>
<evidence type="ECO:0000256" key="1">
    <source>
        <dbReference type="SAM" id="SignalP"/>
    </source>
</evidence>
<reference evidence="2" key="1">
    <citation type="submission" date="2018-01" db="EMBL/GenBank/DDBJ databases">
        <title>An insight into the sialome of Amazonian anophelines.</title>
        <authorList>
            <person name="Ribeiro J.M."/>
            <person name="Scarpassa V."/>
            <person name="Calvo E."/>
        </authorList>
    </citation>
    <scope>NUCLEOTIDE SEQUENCE</scope>
    <source>
        <tissue evidence="2">Salivary glands</tissue>
    </source>
</reference>
<feature type="signal peptide" evidence="1">
    <location>
        <begin position="1"/>
        <end position="25"/>
    </location>
</feature>
<accession>A0A2M4B664</accession>
<protein>
    <submittedName>
        <fullName evidence="2">Putative secreted protein</fullName>
    </submittedName>
</protein>
<dbReference type="AlphaFoldDB" id="A0A2M4B664"/>
<dbReference type="EMBL" id="GGFK01015186">
    <property type="protein sequence ID" value="MBW48507.1"/>
    <property type="molecule type" value="Transcribed_RNA"/>
</dbReference>
<sequence length="69" mass="7440">MADRMARFKGAFLMLLLLSTHGCQRIRCTNGGEQSESGKPVYGPARTGNRFLHPLLRGDGGGQSSPTSF</sequence>
<feature type="chain" id="PRO_5014947658" evidence="1">
    <location>
        <begin position="26"/>
        <end position="69"/>
    </location>
</feature>
<organism evidence="2">
    <name type="scientific">Anopheles triannulatus</name>
    <dbReference type="NCBI Taxonomy" id="58253"/>
    <lineage>
        <taxon>Eukaryota</taxon>
        <taxon>Metazoa</taxon>
        <taxon>Ecdysozoa</taxon>
        <taxon>Arthropoda</taxon>
        <taxon>Hexapoda</taxon>
        <taxon>Insecta</taxon>
        <taxon>Pterygota</taxon>
        <taxon>Neoptera</taxon>
        <taxon>Endopterygota</taxon>
        <taxon>Diptera</taxon>
        <taxon>Nematocera</taxon>
        <taxon>Culicoidea</taxon>
        <taxon>Culicidae</taxon>
        <taxon>Anophelinae</taxon>
        <taxon>Anopheles</taxon>
    </lineage>
</organism>
<name>A0A2M4B664_9DIPT</name>
<proteinExistence type="predicted"/>
<evidence type="ECO:0000313" key="2">
    <source>
        <dbReference type="EMBL" id="MBW48507.1"/>
    </source>
</evidence>